<evidence type="ECO:0000259" key="2">
    <source>
        <dbReference type="Pfam" id="PF01636"/>
    </source>
</evidence>
<dbReference type="InterPro" id="IPR011009">
    <property type="entry name" value="Kinase-like_dom_sf"/>
</dbReference>
<dbReference type="Proteomes" id="UP000268844">
    <property type="component" value="Unassembled WGS sequence"/>
</dbReference>
<dbReference type="GO" id="GO:0004413">
    <property type="term" value="F:homoserine kinase activity"/>
    <property type="evidence" value="ECO:0007669"/>
    <property type="project" value="UniProtKB-EC"/>
</dbReference>
<dbReference type="AlphaFoldDB" id="A0A3S4GJJ0"/>
<dbReference type="EMBL" id="UZWD01000038">
    <property type="protein sequence ID" value="VDS06165.1"/>
    <property type="molecule type" value="Genomic_DNA"/>
</dbReference>
<keyword evidence="4" id="KW-1185">Reference proteome</keyword>
<organism evidence="3 4">
    <name type="scientific">Devosia equisanguinis</name>
    <dbReference type="NCBI Taxonomy" id="2490941"/>
    <lineage>
        <taxon>Bacteria</taxon>
        <taxon>Pseudomonadati</taxon>
        <taxon>Pseudomonadota</taxon>
        <taxon>Alphaproteobacteria</taxon>
        <taxon>Hyphomicrobiales</taxon>
        <taxon>Devosiaceae</taxon>
        <taxon>Devosia</taxon>
    </lineage>
</organism>
<evidence type="ECO:0000256" key="1">
    <source>
        <dbReference type="ARBA" id="ARBA00038240"/>
    </source>
</evidence>
<dbReference type="PANTHER" id="PTHR21064">
    <property type="entry name" value="AMINOGLYCOSIDE PHOSPHOTRANSFERASE DOMAIN-CONTAINING PROTEIN-RELATED"/>
    <property type="match status" value="1"/>
</dbReference>
<keyword evidence="3" id="KW-0418">Kinase</keyword>
<evidence type="ECO:0000313" key="4">
    <source>
        <dbReference type="Proteomes" id="UP000268844"/>
    </source>
</evidence>
<evidence type="ECO:0000313" key="3">
    <source>
        <dbReference type="EMBL" id="VDS06165.1"/>
    </source>
</evidence>
<protein>
    <submittedName>
        <fullName evidence="3">Homoserine kinase</fullName>
        <ecNumber evidence="3">2.7.1.39</ecNumber>
    </submittedName>
</protein>
<dbReference type="PANTHER" id="PTHR21064:SF6">
    <property type="entry name" value="AMINOGLYCOSIDE PHOSPHOTRANSFERASE DOMAIN-CONTAINING PROTEIN"/>
    <property type="match status" value="1"/>
</dbReference>
<keyword evidence="3" id="KW-0808">Transferase</keyword>
<feature type="domain" description="Aminoglycoside phosphotransferase" evidence="2">
    <location>
        <begin position="29"/>
        <end position="267"/>
    </location>
</feature>
<reference evidence="3 4" key="1">
    <citation type="submission" date="2018-12" db="EMBL/GenBank/DDBJ databases">
        <authorList>
            <person name="Criscuolo A."/>
        </authorList>
    </citation>
    <scope>NUCLEOTIDE SEQUENCE [LARGE SCALE GENOMIC DNA]</scope>
    <source>
        <strain evidence="3">ACIP1116281</strain>
    </source>
</reference>
<sequence length="326" mass="36155">MTLRESDLAAAMSLWPQLQGATARLVNHSENHTFRFDAPGRPSYMLRVHRPDYQNGDTISSELMWMAALRRDTELPIPVPLSGADGQLLQRFETPYGEGRFAVLFDLLPGSEPTPEQDLVGLFRVLGGYAARMHLHVMDWQRPEGFQRQAWTAESILDADGLWGDWRNGPDVDATLRATLDRLDAALREDLAAYGTSGDRYGLIHADMRLGNVLVDGEHVSLIDFDDCGFCWFTYDFAAAISFHETHASVPALKAAWLDGYRGVRPLSASDIATLDTMILLRRMALLAWIGSHAETTLAQTHAPGFAKGTADLAERYLAVRRAAQG</sequence>
<dbReference type="EC" id="2.7.1.39" evidence="3"/>
<dbReference type="RefSeq" id="WP_126151665.1">
    <property type="nucleotide sequence ID" value="NZ_JBHTMH010000001.1"/>
</dbReference>
<dbReference type="InterPro" id="IPR050249">
    <property type="entry name" value="Pseudomonas-type_ThrB"/>
</dbReference>
<name>A0A3S4GJJ0_9HYPH</name>
<dbReference type="InterPro" id="IPR002575">
    <property type="entry name" value="Aminoglycoside_PTrfase"/>
</dbReference>
<accession>A0A3S4GJJ0</accession>
<dbReference type="Gene3D" id="3.90.1200.10">
    <property type="match status" value="1"/>
</dbReference>
<gene>
    <name evidence="3" type="primary">thrB</name>
    <name evidence="3" type="ORF">DEVEQU_03319</name>
</gene>
<dbReference type="OrthoDB" id="241498at2"/>
<dbReference type="Pfam" id="PF01636">
    <property type="entry name" value="APH"/>
    <property type="match status" value="1"/>
</dbReference>
<comment type="similarity">
    <text evidence="1">Belongs to the pseudomonas-type ThrB family.</text>
</comment>
<proteinExistence type="inferred from homology"/>
<dbReference type="SUPFAM" id="SSF56112">
    <property type="entry name" value="Protein kinase-like (PK-like)"/>
    <property type="match status" value="1"/>
</dbReference>